<evidence type="ECO:0000313" key="5">
    <source>
        <dbReference type="Proteomes" id="UP000184069"/>
    </source>
</evidence>
<dbReference type="RefSeq" id="WP_066696366.1">
    <property type="nucleotide sequence ID" value="NZ_FRBM01000003.1"/>
</dbReference>
<dbReference type="InterPro" id="IPR004360">
    <property type="entry name" value="Glyas_Fos-R_dOase_dom"/>
</dbReference>
<dbReference type="Gene3D" id="3.10.180.10">
    <property type="entry name" value="2,3-Dihydroxybiphenyl 1,2-Dioxygenase, domain 1"/>
    <property type="match status" value="2"/>
</dbReference>
<dbReference type="OrthoDB" id="9785698at2"/>
<sequence>MDNRILGLHHITAIADNAKRNLDFYTQVLGVRMVKKTVNFDDPGTYHFYFGNETGTPGTILTFFPWEGIGKGTNGSGMATHIGYSVPKGSLEFWKNRLKSFNVNVEEGEIFGEKMISFKDPDGLQLQFIEPSVDDNRKVWTTDDIKDENALKGFHNVTLTLKRAEPTIKVLTDLLGYDLQKQEGERYRFATDAIDTANLIDIIENDKAPTGRNAAGTNHHIAFRVKDDNILMEYREKALSAGLSITPKINRDYFYSLYFREPGGVLFEIATDNPGFTVDEPLEELGINLKLPAQYEGMRSKIEGVLPKLS</sequence>
<dbReference type="InterPro" id="IPR052537">
    <property type="entry name" value="Extradiol_RC_dioxygenase"/>
</dbReference>
<protein>
    <submittedName>
        <fullName evidence="2">Diguanylate cyclase</fullName>
    </submittedName>
    <submittedName>
        <fullName evidence="3">Glyoxalase family protein</fullName>
    </submittedName>
</protein>
<dbReference type="Proteomes" id="UP000184069">
    <property type="component" value="Unassembled WGS sequence"/>
</dbReference>
<organism evidence="3 5">
    <name type="scientific">Chryseobacterium contaminans</name>
    <dbReference type="NCBI Taxonomy" id="1423959"/>
    <lineage>
        <taxon>Bacteria</taxon>
        <taxon>Pseudomonadati</taxon>
        <taxon>Bacteroidota</taxon>
        <taxon>Flavobacteriia</taxon>
        <taxon>Flavobacteriales</taxon>
        <taxon>Weeksellaceae</taxon>
        <taxon>Chryseobacterium group</taxon>
        <taxon>Chryseobacterium</taxon>
    </lineage>
</organism>
<dbReference type="InterPro" id="IPR037523">
    <property type="entry name" value="VOC_core"/>
</dbReference>
<dbReference type="Pfam" id="PF00903">
    <property type="entry name" value="Glyoxalase"/>
    <property type="match status" value="2"/>
</dbReference>
<reference evidence="3 5" key="2">
    <citation type="submission" date="2016-11" db="EMBL/GenBank/DDBJ databases">
        <authorList>
            <person name="Jaros S."/>
            <person name="Januszkiewicz K."/>
            <person name="Wedrychowicz H."/>
        </authorList>
    </citation>
    <scope>NUCLEOTIDE SEQUENCE [LARGE SCALE GENOMIC DNA]</scope>
    <source>
        <strain evidence="3 5">DSM 27621</strain>
    </source>
</reference>
<evidence type="ECO:0000313" key="4">
    <source>
        <dbReference type="Proteomes" id="UP000093508"/>
    </source>
</evidence>
<accession>A0A1M6ZEM8</accession>
<dbReference type="PANTHER" id="PTHR36110">
    <property type="entry name" value="RING-CLEAVING DIOXYGENASE MHQE-RELATED"/>
    <property type="match status" value="1"/>
</dbReference>
<name>A0A1M6ZEM8_9FLAO</name>
<dbReference type="Proteomes" id="UP000093508">
    <property type="component" value="Unassembled WGS sequence"/>
</dbReference>
<dbReference type="PANTHER" id="PTHR36110:SF2">
    <property type="entry name" value="RING-CLEAVING DIOXYGENASE MHQE-RELATED"/>
    <property type="match status" value="1"/>
</dbReference>
<dbReference type="SUPFAM" id="SSF54593">
    <property type="entry name" value="Glyoxalase/Bleomycin resistance protein/Dihydroxybiphenyl dioxygenase"/>
    <property type="match status" value="1"/>
</dbReference>
<dbReference type="EMBL" id="MAYF01000246">
    <property type="protein sequence ID" value="OCA78290.1"/>
    <property type="molecule type" value="Genomic_DNA"/>
</dbReference>
<reference evidence="2 4" key="1">
    <citation type="submission" date="2016-07" db="EMBL/GenBank/DDBJ databases">
        <authorList>
            <person name="Jeong J.-J."/>
            <person name="Kim D.W."/>
            <person name="Sang M.K."/>
            <person name="Choi I.-G."/>
            <person name="Kim K.D."/>
        </authorList>
    </citation>
    <scope>NUCLEOTIDE SEQUENCE [LARGE SCALE GENOMIC DNA]</scope>
    <source>
        <strain evidence="2 4">C-26</strain>
    </source>
</reference>
<dbReference type="InterPro" id="IPR029068">
    <property type="entry name" value="Glyas_Bleomycin-R_OHBP_Dase"/>
</dbReference>
<dbReference type="CDD" id="cd08347">
    <property type="entry name" value="PcpA_C_like"/>
    <property type="match status" value="1"/>
</dbReference>
<feature type="domain" description="VOC" evidence="1">
    <location>
        <begin position="7"/>
        <end position="131"/>
    </location>
</feature>
<proteinExistence type="predicted"/>
<evidence type="ECO:0000259" key="1">
    <source>
        <dbReference type="PROSITE" id="PS51819"/>
    </source>
</evidence>
<gene>
    <name evidence="2" type="ORF">BBH99_09050</name>
    <name evidence="3" type="ORF">SAMN05444407_103198</name>
</gene>
<evidence type="ECO:0000313" key="2">
    <source>
        <dbReference type="EMBL" id="OCA78290.1"/>
    </source>
</evidence>
<evidence type="ECO:0000313" key="3">
    <source>
        <dbReference type="EMBL" id="SHL28834.1"/>
    </source>
</evidence>
<feature type="domain" description="VOC" evidence="1">
    <location>
        <begin position="153"/>
        <end position="272"/>
    </location>
</feature>
<dbReference type="AlphaFoldDB" id="A0A1M6ZEM8"/>
<keyword evidence="4" id="KW-1185">Reference proteome</keyword>
<dbReference type="PROSITE" id="PS51819">
    <property type="entry name" value="VOC"/>
    <property type="match status" value="2"/>
</dbReference>
<dbReference type="STRING" id="1423959.SAMN05444407_103198"/>
<dbReference type="EMBL" id="FRBM01000003">
    <property type="protein sequence ID" value="SHL28834.1"/>
    <property type="molecule type" value="Genomic_DNA"/>
</dbReference>